<dbReference type="GO" id="GO:0022857">
    <property type="term" value="F:transmembrane transporter activity"/>
    <property type="evidence" value="ECO:0007669"/>
    <property type="project" value="InterPro"/>
</dbReference>
<dbReference type="OrthoDB" id="9811975at2"/>
<evidence type="ECO:0000313" key="10">
    <source>
        <dbReference type="Proteomes" id="UP000193396"/>
    </source>
</evidence>
<dbReference type="CDD" id="cd06550">
    <property type="entry name" value="TM_ABC_iron-siderophores_like"/>
    <property type="match status" value="1"/>
</dbReference>
<name>A0A1Y2L8B1_9PROT</name>
<feature type="transmembrane region" description="Helical" evidence="8">
    <location>
        <begin position="263"/>
        <end position="288"/>
    </location>
</feature>
<keyword evidence="7 8" id="KW-0472">Membrane</keyword>
<comment type="similarity">
    <text evidence="2">Belongs to the binding-protein-dependent transport system permease family. FecCD subfamily.</text>
</comment>
<dbReference type="STRING" id="1293890.TALK_16785"/>
<evidence type="ECO:0000256" key="7">
    <source>
        <dbReference type="ARBA" id="ARBA00023136"/>
    </source>
</evidence>
<dbReference type="RefSeq" id="WP_085620293.1">
    <property type="nucleotide sequence ID" value="NZ_JBLXAE010000008.1"/>
</dbReference>
<dbReference type="Pfam" id="PF01032">
    <property type="entry name" value="FecCD"/>
    <property type="match status" value="1"/>
</dbReference>
<feature type="transmembrane region" description="Helical" evidence="8">
    <location>
        <begin position="74"/>
        <end position="96"/>
    </location>
</feature>
<dbReference type="AlphaFoldDB" id="A0A1Y2L8B1"/>
<comment type="caution">
    <text evidence="9">The sequence shown here is derived from an EMBL/GenBank/DDBJ whole genome shotgun (WGS) entry which is preliminary data.</text>
</comment>
<feature type="transmembrane region" description="Helical" evidence="8">
    <location>
        <begin position="214"/>
        <end position="233"/>
    </location>
</feature>
<dbReference type="GO" id="GO:0005886">
    <property type="term" value="C:plasma membrane"/>
    <property type="evidence" value="ECO:0007669"/>
    <property type="project" value="UniProtKB-SubCell"/>
</dbReference>
<evidence type="ECO:0000256" key="8">
    <source>
        <dbReference type="SAM" id="Phobius"/>
    </source>
</evidence>
<keyword evidence="5 8" id="KW-0812">Transmembrane</keyword>
<dbReference type="FunFam" id="1.10.3470.10:FF:000001">
    <property type="entry name" value="Vitamin B12 ABC transporter permease BtuC"/>
    <property type="match status" value="1"/>
</dbReference>
<dbReference type="InterPro" id="IPR000522">
    <property type="entry name" value="ABC_transptr_permease_BtuC"/>
</dbReference>
<evidence type="ECO:0000256" key="6">
    <source>
        <dbReference type="ARBA" id="ARBA00022989"/>
    </source>
</evidence>
<dbReference type="EMBL" id="JFKB01000012">
    <property type="protein sequence ID" value="OSQ46249.1"/>
    <property type="molecule type" value="Genomic_DNA"/>
</dbReference>
<evidence type="ECO:0000256" key="5">
    <source>
        <dbReference type="ARBA" id="ARBA00022692"/>
    </source>
</evidence>
<gene>
    <name evidence="9" type="ORF">TALK_16785</name>
</gene>
<feature type="transmembrane region" description="Helical" evidence="8">
    <location>
        <begin position="141"/>
        <end position="161"/>
    </location>
</feature>
<protein>
    <submittedName>
        <fullName evidence="9">Iron ABC transporter permease</fullName>
    </submittedName>
</protein>
<evidence type="ECO:0000256" key="2">
    <source>
        <dbReference type="ARBA" id="ARBA00007935"/>
    </source>
</evidence>
<keyword evidence="4" id="KW-1003">Cell membrane</keyword>
<comment type="subcellular location">
    <subcellularLocation>
        <location evidence="1">Cell membrane</location>
        <topology evidence="1">Multi-pass membrane protein</topology>
    </subcellularLocation>
</comment>
<evidence type="ECO:0000313" key="9">
    <source>
        <dbReference type="EMBL" id="OSQ46249.1"/>
    </source>
</evidence>
<feature type="transmembrane region" description="Helical" evidence="8">
    <location>
        <begin position="27"/>
        <end position="54"/>
    </location>
</feature>
<accession>A0A1Y2L8B1</accession>
<evidence type="ECO:0000256" key="1">
    <source>
        <dbReference type="ARBA" id="ARBA00004651"/>
    </source>
</evidence>
<organism evidence="9 10">
    <name type="scientific">Thalassospira alkalitolerans</name>
    <dbReference type="NCBI Taxonomy" id="1293890"/>
    <lineage>
        <taxon>Bacteria</taxon>
        <taxon>Pseudomonadati</taxon>
        <taxon>Pseudomonadota</taxon>
        <taxon>Alphaproteobacteria</taxon>
        <taxon>Rhodospirillales</taxon>
        <taxon>Thalassospiraceae</taxon>
        <taxon>Thalassospira</taxon>
    </lineage>
</organism>
<dbReference type="PANTHER" id="PTHR30472">
    <property type="entry name" value="FERRIC ENTEROBACTIN TRANSPORT SYSTEM PERMEASE PROTEIN"/>
    <property type="match status" value="1"/>
</dbReference>
<keyword evidence="10" id="KW-1185">Reference proteome</keyword>
<keyword evidence="6 8" id="KW-1133">Transmembrane helix</keyword>
<proteinExistence type="inferred from homology"/>
<feature type="transmembrane region" description="Helical" evidence="8">
    <location>
        <begin position="173"/>
        <end position="194"/>
    </location>
</feature>
<evidence type="ECO:0000256" key="4">
    <source>
        <dbReference type="ARBA" id="ARBA00022475"/>
    </source>
</evidence>
<dbReference type="PANTHER" id="PTHR30472:SF25">
    <property type="entry name" value="ABC TRANSPORTER PERMEASE PROTEIN MJ0876-RELATED"/>
    <property type="match status" value="1"/>
</dbReference>
<dbReference type="Gene3D" id="1.10.3470.10">
    <property type="entry name" value="ABC transporter involved in vitamin B12 uptake, BtuC"/>
    <property type="match status" value="1"/>
</dbReference>
<sequence length="356" mass="37672">MRDPNTGAAQAAPSLSRQYRRFIFKRIFWLCALLIALLASLVINVLTGPAMLSFGQVLNGILHPDDLSGALRVIIFEVRLPFAILAVVIGATLGLAGAEMQTVLNNPLASPSTLGIMHAATLGASLAIVFRISALGLPENYAVPICAFIGALAAIAVIQLLAKVYGATVDTVVLFGIALVFALNALVSLIQFVADSDSLQQIVFWTMGSLARATWEKIAIVATVFLACVPFSIRHVWKMTALRGGEDYAKSFGVSVERLRLLVLLRVSVLTAVAVAFTGVIGFVGLVGPHIARLAFGEDHRFYIPGSILSGAFILSAASITSKSIVPGIMIPDGIVTALIGIPLFLGLLLSQKRRG</sequence>
<feature type="transmembrane region" description="Helical" evidence="8">
    <location>
        <begin position="108"/>
        <end position="129"/>
    </location>
</feature>
<feature type="transmembrane region" description="Helical" evidence="8">
    <location>
        <begin position="330"/>
        <end position="350"/>
    </location>
</feature>
<evidence type="ECO:0000256" key="3">
    <source>
        <dbReference type="ARBA" id="ARBA00022448"/>
    </source>
</evidence>
<dbReference type="GO" id="GO:0033214">
    <property type="term" value="P:siderophore-iron import into cell"/>
    <property type="evidence" value="ECO:0007669"/>
    <property type="project" value="TreeGrafter"/>
</dbReference>
<dbReference type="Proteomes" id="UP000193396">
    <property type="component" value="Unassembled WGS sequence"/>
</dbReference>
<dbReference type="SUPFAM" id="SSF81345">
    <property type="entry name" value="ABC transporter involved in vitamin B12 uptake, BtuC"/>
    <property type="match status" value="1"/>
</dbReference>
<dbReference type="InterPro" id="IPR037294">
    <property type="entry name" value="ABC_BtuC-like"/>
</dbReference>
<keyword evidence="3" id="KW-0813">Transport</keyword>
<reference evidence="9 10" key="1">
    <citation type="submission" date="2014-03" db="EMBL/GenBank/DDBJ databases">
        <title>The draft genome sequence of Thalassospira alkalitolerans JCM 18968.</title>
        <authorList>
            <person name="Lai Q."/>
            <person name="Shao Z."/>
        </authorList>
    </citation>
    <scope>NUCLEOTIDE SEQUENCE [LARGE SCALE GENOMIC DNA]</scope>
    <source>
        <strain evidence="9 10">JCM 18968</strain>
    </source>
</reference>